<keyword evidence="1" id="KW-0175">Coiled coil</keyword>
<protein>
    <submittedName>
        <fullName evidence="2">Uncharacterized protein</fullName>
    </submittedName>
</protein>
<dbReference type="RefSeq" id="WP_153406708.1">
    <property type="nucleotide sequence ID" value="NZ_ML762451.1"/>
</dbReference>
<accession>A0A7C8KML6</accession>
<sequence length="66" mass="7235">MSNSEISKTSAKIIDMLVGSTLKKHNAQIDSQQLSAEEKAQIKSLVEELKQSVESLKTKSADDSEK</sequence>
<dbReference type="EMBL" id="WEID01000112">
    <property type="protein sequence ID" value="KAB8126250.1"/>
    <property type="molecule type" value="Genomic_DNA"/>
</dbReference>
<proteinExistence type="predicted"/>
<comment type="caution">
    <text evidence="2">The sequence shown here is derived from an EMBL/GenBank/DDBJ whole genome shotgun (WGS) entry which is preliminary data.</text>
</comment>
<dbReference type="Proteomes" id="UP000480246">
    <property type="component" value="Unassembled WGS sequence"/>
</dbReference>
<dbReference type="OrthoDB" id="2974407at2"/>
<name>A0A7C8KML6_9BACI</name>
<feature type="coiled-coil region" evidence="1">
    <location>
        <begin position="39"/>
        <end position="66"/>
    </location>
</feature>
<evidence type="ECO:0000256" key="1">
    <source>
        <dbReference type="SAM" id="Coils"/>
    </source>
</evidence>
<keyword evidence="3" id="KW-1185">Reference proteome</keyword>
<evidence type="ECO:0000313" key="2">
    <source>
        <dbReference type="EMBL" id="KAB8126250.1"/>
    </source>
</evidence>
<reference evidence="2 3" key="1">
    <citation type="submission" date="2019-10" db="EMBL/GenBank/DDBJ databases">
        <title>Gracilibacillus sp. nov. isolated from rice seeds.</title>
        <authorList>
            <person name="He S."/>
        </authorList>
    </citation>
    <scope>NUCLEOTIDE SEQUENCE [LARGE SCALE GENOMIC DNA]</scope>
    <source>
        <strain evidence="2 3">TD8</strain>
    </source>
</reference>
<dbReference type="AlphaFoldDB" id="A0A7C8KML6"/>
<evidence type="ECO:0000313" key="3">
    <source>
        <dbReference type="Proteomes" id="UP000480246"/>
    </source>
</evidence>
<gene>
    <name evidence="2" type="ORF">F9U64_20325</name>
</gene>
<organism evidence="2 3">
    <name type="scientific">Gracilibacillus oryzae</name>
    <dbReference type="NCBI Taxonomy" id="1672701"/>
    <lineage>
        <taxon>Bacteria</taxon>
        <taxon>Bacillati</taxon>
        <taxon>Bacillota</taxon>
        <taxon>Bacilli</taxon>
        <taxon>Bacillales</taxon>
        <taxon>Bacillaceae</taxon>
        <taxon>Gracilibacillus</taxon>
    </lineage>
</organism>